<gene>
    <name evidence="3" type="ORF">DV701_09290</name>
</gene>
<dbReference type="RefSeq" id="WP_114928051.1">
    <property type="nucleotide sequence ID" value="NZ_CP031229.1"/>
</dbReference>
<evidence type="ECO:0000313" key="3">
    <source>
        <dbReference type="EMBL" id="AXH96286.1"/>
    </source>
</evidence>
<dbReference type="InterPro" id="IPR002840">
    <property type="entry name" value="PMDh-S-like_dom"/>
</dbReference>
<keyword evidence="4" id="KW-1185">Reference proteome</keyword>
<evidence type="ECO:0000313" key="4">
    <source>
        <dbReference type="Proteomes" id="UP000253790"/>
    </source>
</evidence>
<dbReference type="KEGG" id="orn:DV701_09290"/>
<evidence type="ECO:0000259" key="2">
    <source>
        <dbReference type="Pfam" id="PF01989"/>
    </source>
</evidence>
<dbReference type="SUPFAM" id="SSF52016">
    <property type="entry name" value="LeuD/IlvD-like"/>
    <property type="match status" value="1"/>
</dbReference>
<organism evidence="3 4">
    <name type="scientific">Ornithinimicrobium avium</name>
    <dbReference type="NCBI Taxonomy" id="2283195"/>
    <lineage>
        <taxon>Bacteria</taxon>
        <taxon>Bacillati</taxon>
        <taxon>Actinomycetota</taxon>
        <taxon>Actinomycetes</taxon>
        <taxon>Micrococcales</taxon>
        <taxon>Ornithinimicrobiaceae</taxon>
        <taxon>Ornithinimicrobium</taxon>
    </lineage>
</organism>
<evidence type="ECO:0000256" key="1">
    <source>
        <dbReference type="ARBA" id="ARBA00023239"/>
    </source>
</evidence>
<dbReference type="PANTHER" id="PTHR36577:SF3">
    <property type="entry name" value="DUF521 DOMAIN PROTEIN (AFU_ORTHOLOGUE AFUA_6G00490)"/>
    <property type="match status" value="1"/>
</dbReference>
<protein>
    <submittedName>
        <fullName evidence="3">DUF126 domain-containing protein</fullName>
    </submittedName>
</protein>
<dbReference type="Gene3D" id="3.50.30.10">
    <property type="entry name" value="Phosphohistidine domain"/>
    <property type="match status" value="1"/>
</dbReference>
<sequence length="143" mass="14394">MDSSAEVRTGRTLHPGSGSGRVLRLDLPLSFWGGVDAGGTVVDRHHPQVGAVVTGRVLAMTSGRGSSSSSSVLAELLRSGAGPAAVLLTEPDAVVALGAIVAEELYALRVPVVLVGAGTFEALRDGEAMTVEAGPVSARLLPG</sequence>
<reference evidence="3 4" key="1">
    <citation type="submission" date="2018-07" db="EMBL/GenBank/DDBJ databases">
        <title>Complete genome sequencing of Ornithinimicrobium sp. AMA3305.</title>
        <authorList>
            <person name="Bae J.-W."/>
        </authorList>
    </citation>
    <scope>NUCLEOTIDE SEQUENCE [LARGE SCALE GENOMIC DNA]</scope>
    <source>
        <strain evidence="3 4">AMA3305</strain>
    </source>
</reference>
<feature type="domain" description="Phosphomevalonate dehydratase small subunit-like" evidence="2">
    <location>
        <begin position="29"/>
        <end position="113"/>
    </location>
</feature>
<dbReference type="GO" id="GO:0016829">
    <property type="term" value="F:lyase activity"/>
    <property type="evidence" value="ECO:0007669"/>
    <property type="project" value="UniProtKB-KW"/>
</dbReference>
<keyword evidence="1" id="KW-0456">Lyase</keyword>
<name>A0A345NMM8_9MICO</name>
<dbReference type="AlphaFoldDB" id="A0A345NMM8"/>
<dbReference type="PANTHER" id="PTHR36577">
    <property type="entry name" value="DUF521 DOMAIN PROTEIN (AFU_ORTHOLOGUE AFUA_6G00490)"/>
    <property type="match status" value="1"/>
</dbReference>
<proteinExistence type="predicted"/>
<accession>A0A345NMM8</accession>
<dbReference type="OrthoDB" id="8907874at2"/>
<dbReference type="Pfam" id="PF01989">
    <property type="entry name" value="AcnX_swivel_put"/>
    <property type="match status" value="1"/>
</dbReference>
<dbReference type="Proteomes" id="UP000253790">
    <property type="component" value="Chromosome"/>
</dbReference>
<dbReference type="EMBL" id="CP031229">
    <property type="protein sequence ID" value="AXH96286.1"/>
    <property type="molecule type" value="Genomic_DNA"/>
</dbReference>